<dbReference type="GO" id="GO:0016020">
    <property type="term" value="C:membrane"/>
    <property type="evidence" value="ECO:0007669"/>
    <property type="project" value="InterPro"/>
</dbReference>
<dbReference type="InterPro" id="IPR050640">
    <property type="entry name" value="Bact_2-comp_sensor_kinase"/>
</dbReference>
<keyword evidence="1" id="KW-0812">Transmembrane</keyword>
<feature type="transmembrane region" description="Helical" evidence="1">
    <location>
        <begin position="277"/>
        <end position="301"/>
    </location>
</feature>
<dbReference type="PANTHER" id="PTHR34220">
    <property type="entry name" value="SENSOR HISTIDINE KINASE YPDA"/>
    <property type="match status" value="1"/>
</dbReference>
<dbReference type="EMBL" id="WNME01000020">
    <property type="protein sequence ID" value="MUB65982.1"/>
    <property type="molecule type" value="Genomic_DNA"/>
</dbReference>
<comment type="caution">
    <text evidence="4">The sequence shown here is derived from an EMBL/GenBank/DDBJ whole genome shotgun (WGS) entry which is preliminary data.</text>
</comment>
<dbReference type="Pfam" id="PF02518">
    <property type="entry name" value="HATPase_c"/>
    <property type="match status" value="1"/>
</dbReference>
<evidence type="ECO:0008006" key="6">
    <source>
        <dbReference type="Google" id="ProtNLM"/>
    </source>
</evidence>
<dbReference type="InterPro" id="IPR010559">
    <property type="entry name" value="Sig_transdc_His_kin_internal"/>
</dbReference>
<accession>A0AAW9WPJ7</accession>
<evidence type="ECO:0000259" key="2">
    <source>
        <dbReference type="Pfam" id="PF02518"/>
    </source>
</evidence>
<evidence type="ECO:0000259" key="3">
    <source>
        <dbReference type="Pfam" id="PF06580"/>
    </source>
</evidence>
<evidence type="ECO:0000313" key="5">
    <source>
        <dbReference type="Proteomes" id="UP000434223"/>
    </source>
</evidence>
<gene>
    <name evidence="4" type="ORF">GNE07_23455</name>
</gene>
<evidence type="ECO:0000256" key="1">
    <source>
        <dbReference type="SAM" id="Phobius"/>
    </source>
</evidence>
<dbReference type="Gene3D" id="6.10.340.10">
    <property type="match status" value="1"/>
</dbReference>
<organism evidence="4 5">
    <name type="scientific">Hungatella hathewayi</name>
    <dbReference type="NCBI Taxonomy" id="154046"/>
    <lineage>
        <taxon>Bacteria</taxon>
        <taxon>Bacillati</taxon>
        <taxon>Bacillota</taxon>
        <taxon>Clostridia</taxon>
        <taxon>Lachnospirales</taxon>
        <taxon>Lachnospiraceae</taxon>
        <taxon>Hungatella</taxon>
    </lineage>
</organism>
<keyword evidence="1" id="KW-1133">Transmembrane helix</keyword>
<protein>
    <recommendedName>
        <fullName evidence="6">Histidine kinase</fullName>
    </recommendedName>
</protein>
<reference evidence="4 5" key="1">
    <citation type="submission" date="2019-09" db="EMBL/GenBank/DDBJ databases">
        <title>Draft genome sequencing of Hungatella hathewayi 123Y-2.</title>
        <authorList>
            <person name="Lv Q."/>
            <person name="Li S."/>
        </authorList>
    </citation>
    <scope>NUCLEOTIDE SEQUENCE [LARGE SCALE GENOMIC DNA]</scope>
    <source>
        <strain evidence="4 5">123Y-2</strain>
    </source>
</reference>
<proteinExistence type="predicted"/>
<dbReference type="AlphaFoldDB" id="A0AAW9WPJ7"/>
<dbReference type="InterPro" id="IPR036890">
    <property type="entry name" value="HATPase_C_sf"/>
</dbReference>
<dbReference type="Pfam" id="PF06580">
    <property type="entry name" value="His_kinase"/>
    <property type="match status" value="1"/>
</dbReference>
<name>A0AAW9WPJ7_9FIRM</name>
<dbReference type="SUPFAM" id="SSF55874">
    <property type="entry name" value="ATPase domain of HSP90 chaperone/DNA topoisomerase II/histidine kinase"/>
    <property type="match status" value="1"/>
</dbReference>
<feature type="domain" description="Signal transduction histidine kinase internal region" evidence="3">
    <location>
        <begin position="369"/>
        <end position="445"/>
    </location>
</feature>
<dbReference type="InterPro" id="IPR003594">
    <property type="entry name" value="HATPase_dom"/>
</dbReference>
<feature type="domain" description="Histidine kinase/HSP90-like ATPase" evidence="2">
    <location>
        <begin position="465"/>
        <end position="569"/>
    </location>
</feature>
<dbReference type="Gene3D" id="3.30.565.10">
    <property type="entry name" value="Histidine kinase-like ATPase, C-terminal domain"/>
    <property type="match status" value="1"/>
</dbReference>
<evidence type="ECO:0000313" key="4">
    <source>
        <dbReference type="EMBL" id="MUB65982.1"/>
    </source>
</evidence>
<sequence>MKRKNIFKRIFGLALLIPFSVVCVVLSFLSSHRSRIQEKQYTESVINFYVSSVDNVVANVNRRLAMLLLEGSSMDTGVPAYVDVIQSTENEAYKNYYITKLQETFQFYSDEYGGEYNFFAFFPFSELYIGVNKSGLSQVEWSSYCKDLKDKLVSGELEATGQQQWQTAEMDEKKYIIKSYKMHDIYIGCWIKAEQLIGSMKDLTRDHKSSIILYDRPDHYLAVVGDNRTTQRGTGWQDRVSRSLFSDFYVLDREFENLPFRLRFVVYDNNIFTATSAVLAVLVAVTSILLLLLIASMLYLYHYVLVPIRKFSDNIDRMRSGKDDFNVMTKSEIYELEQASQEFRAMLKKINLLEAEVYKAEIEKQYIYMDYLKLQIKPHFYINCLNFIYNMIDLGKGATAMEMSKATAEFFRYLLQENKSLVCLKDEIKHVTDYLRIQKLRFEEKVEYCVEVEDEIEDVCIPPLIIETFVENCIKYAIGSASVCRINVTVFSETIDDRQYVNICITDNGPGFAPEILTVLNRSHSYNERVGIGTYSTIKRLKYLYQGQAEIKFYNCSPNNGAIVDIHVPYVWKCEEVL</sequence>
<keyword evidence="1" id="KW-0472">Membrane</keyword>
<dbReference type="RefSeq" id="WP_155560935.1">
    <property type="nucleotide sequence ID" value="NZ_JBDMEG010000018.1"/>
</dbReference>
<dbReference type="GO" id="GO:0000155">
    <property type="term" value="F:phosphorelay sensor kinase activity"/>
    <property type="evidence" value="ECO:0007669"/>
    <property type="project" value="InterPro"/>
</dbReference>
<dbReference type="Proteomes" id="UP000434223">
    <property type="component" value="Unassembled WGS sequence"/>
</dbReference>
<dbReference type="PANTHER" id="PTHR34220:SF7">
    <property type="entry name" value="SENSOR HISTIDINE KINASE YPDA"/>
    <property type="match status" value="1"/>
</dbReference>